<evidence type="ECO:0000256" key="3">
    <source>
        <dbReference type="ARBA" id="ARBA00023295"/>
    </source>
</evidence>
<protein>
    <submittedName>
        <fullName evidence="9">Alpha-glucosidase</fullName>
    </submittedName>
</protein>
<reference evidence="9 10" key="1">
    <citation type="submission" date="2014-08" db="EMBL/GenBank/DDBJ databases">
        <title>Fervidobacterium pennivorans DYC genome.</title>
        <authorList>
            <person name="Wushke S."/>
        </authorList>
    </citation>
    <scope>NUCLEOTIDE SEQUENCE [LARGE SCALE GENOMIC DNA]</scope>
    <source>
        <strain evidence="9 10">DYC</strain>
    </source>
</reference>
<dbReference type="Gene3D" id="2.60.40.1180">
    <property type="entry name" value="Golgi alpha-mannosidase II"/>
    <property type="match status" value="2"/>
</dbReference>
<dbReference type="InterPro" id="IPR048395">
    <property type="entry name" value="Glyco_hydro_31_C"/>
</dbReference>
<evidence type="ECO:0000259" key="8">
    <source>
        <dbReference type="Pfam" id="PF21365"/>
    </source>
</evidence>
<feature type="domain" description="Glycoside hydrolase family 31 N-terminal" evidence="6">
    <location>
        <begin position="55"/>
        <end position="130"/>
    </location>
</feature>
<dbReference type="InterPro" id="IPR033403">
    <property type="entry name" value="DUF5110"/>
</dbReference>
<dbReference type="GO" id="GO:0005975">
    <property type="term" value="P:carbohydrate metabolic process"/>
    <property type="evidence" value="ECO:0007669"/>
    <property type="project" value="InterPro"/>
</dbReference>
<sequence length="722" mass="84265">MIYKIVYGKADAESFAVLGKYANKIPTAKPEEFESLFKDLYAQLEVHDGQEFFVLKRQYHSDGYFFGFGDKVGPIDRNGRRYTFWNTDNFTHHPSADPLYKSFPFYIYVSKDLNTKYGCFTDYPGYLEIDLNLNNDNTLTFKSKGKGFAQYIIVEDSIKQILKQYLKLTGRNIAFPIWAFGYQQSRWSYFNENEVLDIAKKFREKKIPCDVIYLDIDYMEKYKVFTWSRENFPNYKNMLESLHKDGFKVVSILDPGVKVEKGYFAFEEGKNNYFLKDNTGKDFEGAVWPGRVRFPDFLNKNVRNWWAKNAKKYLNDGVDGFWNDMNEIAIFAAEKDLEEAREKLRDAKLENGIDLASMLGSIGEIGRRGHGEDILHLDGTPHWKVKNAYGLNMVRATSEMLQKENKRLFLITRAAYSGIQRYGGVWTGDNHSWWEHILQEIIRLNSLSLSGVFYSGCDVGGFGGDVNAQLLIRFMEFGLFTPMFRNHSAIGTRRQEPWAFGPEVEEIIREIIKWRYKLIPYIYTQYMFGVLKNIPLIRPLFYDFEQLEAFNIEDEYLFGTDILVAPVYRPNIQKRLVWLPRTSIGIFDGKVYKKGWNIVDTPIHYIPAFQISNSAIPMVEPTDYVDLSKVDKVYWKVFKTSQKSKVVGYFYEDDGTSLDYKRGVYNLKQVIIKNGYLEIKTPNNKFPVREREWEFEIVDQKGNAKEVSVVVSSDGEYRIPIE</sequence>
<dbReference type="EMBL" id="CP011393">
    <property type="protein sequence ID" value="ANE41623.1"/>
    <property type="molecule type" value="Genomic_DNA"/>
</dbReference>
<name>A0A172T453_FERPE</name>
<dbReference type="OrthoDB" id="176168at2"/>
<evidence type="ECO:0000256" key="2">
    <source>
        <dbReference type="ARBA" id="ARBA00022801"/>
    </source>
</evidence>
<dbReference type="GO" id="GO:0030246">
    <property type="term" value="F:carbohydrate binding"/>
    <property type="evidence" value="ECO:0007669"/>
    <property type="project" value="InterPro"/>
</dbReference>
<organism evidence="9 10">
    <name type="scientific">Fervidobacterium pennivorans</name>
    <dbReference type="NCBI Taxonomy" id="93466"/>
    <lineage>
        <taxon>Bacteria</taxon>
        <taxon>Thermotogati</taxon>
        <taxon>Thermotogota</taxon>
        <taxon>Thermotogae</taxon>
        <taxon>Thermotogales</taxon>
        <taxon>Fervidobacteriaceae</taxon>
        <taxon>Fervidobacterium</taxon>
    </lineage>
</organism>
<dbReference type="Pfam" id="PF17137">
    <property type="entry name" value="DUF5110"/>
    <property type="match status" value="1"/>
</dbReference>
<feature type="domain" description="DUF5110" evidence="7">
    <location>
        <begin position="636"/>
        <end position="699"/>
    </location>
</feature>
<dbReference type="PROSITE" id="PS00129">
    <property type="entry name" value="GLYCOSYL_HYDROL_F31_1"/>
    <property type="match status" value="1"/>
</dbReference>
<evidence type="ECO:0000313" key="10">
    <source>
        <dbReference type="Proteomes" id="UP000077096"/>
    </source>
</evidence>
<feature type="domain" description="Glycoside hydrolase family 31 TIM barrel" evidence="5">
    <location>
        <begin position="175"/>
        <end position="525"/>
    </location>
</feature>
<dbReference type="InterPro" id="IPR000322">
    <property type="entry name" value="Glyco_hydro_31_TIM"/>
</dbReference>
<dbReference type="InterPro" id="IPR013780">
    <property type="entry name" value="Glyco_hydro_b"/>
</dbReference>
<feature type="domain" description="Glycosyl hydrolase family 31 C-terminal" evidence="8">
    <location>
        <begin position="534"/>
        <end position="614"/>
    </location>
</feature>
<dbReference type="InterPro" id="IPR011013">
    <property type="entry name" value="Gal_mutarotase_sf_dom"/>
</dbReference>
<dbReference type="SUPFAM" id="SSF51011">
    <property type="entry name" value="Glycosyl hydrolase domain"/>
    <property type="match status" value="1"/>
</dbReference>
<dbReference type="InterPro" id="IPR017853">
    <property type="entry name" value="GH"/>
</dbReference>
<keyword evidence="3 4" id="KW-0326">Glycosidase</keyword>
<proteinExistence type="inferred from homology"/>
<dbReference type="Proteomes" id="UP000077096">
    <property type="component" value="Chromosome"/>
</dbReference>
<dbReference type="AlphaFoldDB" id="A0A172T453"/>
<dbReference type="InterPro" id="IPR025887">
    <property type="entry name" value="Glyco_hydro_31_N_dom"/>
</dbReference>
<comment type="similarity">
    <text evidence="1 4">Belongs to the glycosyl hydrolase 31 family.</text>
</comment>
<evidence type="ECO:0000259" key="5">
    <source>
        <dbReference type="Pfam" id="PF01055"/>
    </source>
</evidence>
<dbReference type="KEGG" id="fng:JM64_06370"/>
<dbReference type="Gene3D" id="3.20.20.80">
    <property type="entry name" value="Glycosidases"/>
    <property type="match status" value="1"/>
</dbReference>
<dbReference type="Pfam" id="PF13802">
    <property type="entry name" value="Gal_mutarotas_2"/>
    <property type="match status" value="1"/>
</dbReference>
<accession>A0A172T453</accession>
<dbReference type="GO" id="GO:0004553">
    <property type="term" value="F:hydrolase activity, hydrolyzing O-glycosyl compounds"/>
    <property type="evidence" value="ECO:0007669"/>
    <property type="project" value="InterPro"/>
</dbReference>
<dbReference type="CDD" id="cd14752">
    <property type="entry name" value="GH31_N"/>
    <property type="match status" value="1"/>
</dbReference>
<dbReference type="InterPro" id="IPR030458">
    <property type="entry name" value="Glyco_hydro_31_AS"/>
</dbReference>
<dbReference type="SUPFAM" id="SSF51445">
    <property type="entry name" value="(Trans)glycosidases"/>
    <property type="match status" value="1"/>
</dbReference>
<dbReference type="PANTHER" id="PTHR22762">
    <property type="entry name" value="ALPHA-GLUCOSIDASE"/>
    <property type="match status" value="1"/>
</dbReference>
<dbReference type="CDD" id="cd06604">
    <property type="entry name" value="GH31_glucosidase_II_MalA"/>
    <property type="match status" value="1"/>
</dbReference>
<dbReference type="PANTHER" id="PTHR22762:SF166">
    <property type="entry name" value="ALPHA-GLUCOSIDASE"/>
    <property type="match status" value="1"/>
</dbReference>
<dbReference type="SUPFAM" id="SSF74650">
    <property type="entry name" value="Galactose mutarotase-like"/>
    <property type="match status" value="1"/>
</dbReference>
<dbReference type="Pfam" id="PF01055">
    <property type="entry name" value="Glyco_hydro_31_2nd"/>
    <property type="match status" value="1"/>
</dbReference>
<keyword evidence="2 4" id="KW-0378">Hydrolase</keyword>
<evidence type="ECO:0000259" key="6">
    <source>
        <dbReference type="Pfam" id="PF13802"/>
    </source>
</evidence>
<dbReference type="PATRIC" id="fig|93466.3.peg.1354"/>
<dbReference type="Gene3D" id="2.60.40.1760">
    <property type="entry name" value="glycosyl hydrolase (family 31)"/>
    <property type="match status" value="1"/>
</dbReference>
<evidence type="ECO:0000259" key="7">
    <source>
        <dbReference type="Pfam" id="PF17137"/>
    </source>
</evidence>
<evidence type="ECO:0000256" key="4">
    <source>
        <dbReference type="RuleBase" id="RU361185"/>
    </source>
</evidence>
<dbReference type="Pfam" id="PF21365">
    <property type="entry name" value="Glyco_hydro_31_3rd"/>
    <property type="match status" value="1"/>
</dbReference>
<evidence type="ECO:0000313" key="9">
    <source>
        <dbReference type="EMBL" id="ANE41623.1"/>
    </source>
</evidence>
<gene>
    <name evidence="9" type="ORF">JM64_06370</name>
</gene>
<evidence type="ECO:0000256" key="1">
    <source>
        <dbReference type="ARBA" id="ARBA00007806"/>
    </source>
</evidence>